<protein>
    <submittedName>
        <fullName evidence="1">Uncharacterized protein</fullName>
    </submittedName>
</protein>
<proteinExistence type="predicted"/>
<organism evidence="1 2">
    <name type="scientific">Lactarius akahatsu</name>
    <dbReference type="NCBI Taxonomy" id="416441"/>
    <lineage>
        <taxon>Eukaryota</taxon>
        <taxon>Fungi</taxon>
        <taxon>Dikarya</taxon>
        <taxon>Basidiomycota</taxon>
        <taxon>Agaricomycotina</taxon>
        <taxon>Agaricomycetes</taxon>
        <taxon>Russulales</taxon>
        <taxon>Russulaceae</taxon>
        <taxon>Lactarius</taxon>
    </lineage>
</organism>
<dbReference type="AlphaFoldDB" id="A0AAD4LDX7"/>
<keyword evidence="2" id="KW-1185">Reference proteome</keyword>
<dbReference type="EMBL" id="JAKELL010000089">
    <property type="protein sequence ID" value="KAH8983368.1"/>
    <property type="molecule type" value="Genomic_DNA"/>
</dbReference>
<comment type="caution">
    <text evidence="1">The sequence shown here is derived from an EMBL/GenBank/DDBJ whole genome shotgun (WGS) entry which is preliminary data.</text>
</comment>
<gene>
    <name evidence="1" type="ORF">EDB92DRAFT_1579760</name>
</gene>
<dbReference type="Proteomes" id="UP001201163">
    <property type="component" value="Unassembled WGS sequence"/>
</dbReference>
<evidence type="ECO:0000313" key="1">
    <source>
        <dbReference type="EMBL" id="KAH8983368.1"/>
    </source>
</evidence>
<reference evidence="1" key="1">
    <citation type="submission" date="2022-01" db="EMBL/GenBank/DDBJ databases">
        <title>Comparative genomics reveals a dynamic genome evolution in the ectomycorrhizal milk-cap (Lactarius) mushrooms.</title>
        <authorList>
            <consortium name="DOE Joint Genome Institute"/>
            <person name="Lebreton A."/>
            <person name="Tang N."/>
            <person name="Kuo A."/>
            <person name="LaButti K."/>
            <person name="Drula E."/>
            <person name="Barry K."/>
            <person name="Clum A."/>
            <person name="Lipzen A."/>
            <person name="Mousain D."/>
            <person name="Ng V."/>
            <person name="Wang R."/>
            <person name="Wang X."/>
            <person name="Dai Y."/>
            <person name="Henrissat B."/>
            <person name="Grigoriev I.V."/>
            <person name="Guerin-Laguette A."/>
            <person name="Yu F."/>
            <person name="Martin F.M."/>
        </authorList>
    </citation>
    <scope>NUCLEOTIDE SEQUENCE</scope>
    <source>
        <strain evidence="1">QP</strain>
    </source>
</reference>
<evidence type="ECO:0000313" key="2">
    <source>
        <dbReference type="Proteomes" id="UP001201163"/>
    </source>
</evidence>
<name>A0AAD4LDX7_9AGAM</name>
<sequence length="181" mass="20938">MAEDEGDETKEVRNLQTFPEHHRTAVRPITQRDYPADALRSGFRPTPSTQKNTTHHIICDMPPFYGTQNQCHIKPPCLTSSPSSEPEWRIMVSVPRRAQTFETHMLSRRTWKRPRHSHYMVSSLAIDGELARIPGTTSISLISNNQTTHRFFCKPCARRPNIVRRTFKSSTVAHDYRKSPR</sequence>
<accession>A0AAD4LDX7</accession>